<reference evidence="4" key="2">
    <citation type="submission" date="2015-01" db="EMBL/GenBank/DDBJ databases">
        <authorList>
            <person name="Felsheim R."/>
        </authorList>
    </citation>
    <scope>NUCLEOTIDE SEQUENCE [LARGE SCALE GENOMIC DNA]</scope>
    <source>
        <strain evidence="4">IrR/Munich</strain>
    </source>
</reference>
<protein>
    <submittedName>
        <fullName evidence="3">Primosomal protein DnaI</fullName>
    </submittedName>
</protein>
<sequence length="392" mass="45779">MIKSSTSLVQYISESFRQDEFKGESAQRRKLREHRRDLQNSLVSSFLKYIVLDAKQAALLEELKQLATELNKPKSLFKFFNQNNLKSGIYLYGPVGSGKTMLMNSFFEELTTPKIIIHYQNFMQEIHKSMHKLQTENQKDIIPKIAKNYAKQTKVLCIDEFEIKDITDAMIIGRLFDELIKQNIFIFITSNTSPNNLYKDGLQRESFLPFIKIINNTFYVKYLDNHHDYRFDKALGVKGERIIYPLTLENQNKLEKIITEISDNNLVSQNIQVLGREISFQKVHKRILVTDYNELFARDLSYIDYVNICQNFNVIIVGNVHTIDANDTNTAVRLINFIDNAYFYKILLFMSLEDNPNQIYQGSARAAEFKRTISRLNEMNSESYLLTNPDYG</sequence>
<dbReference type="AlphaFoldDB" id="A0A0B7IXE1"/>
<keyword evidence="1" id="KW-0547">Nucleotide-binding</keyword>
<keyword evidence="2" id="KW-0067">ATP-binding</keyword>
<dbReference type="InterPro" id="IPR005654">
    <property type="entry name" value="ATPase_AFG1-like"/>
</dbReference>
<dbReference type="KEGG" id="rmc:RMONA_00315"/>
<dbReference type="Proteomes" id="UP000018149">
    <property type="component" value="Chromosome I"/>
</dbReference>
<dbReference type="SUPFAM" id="SSF52540">
    <property type="entry name" value="P-loop containing nucleoside triphosphate hydrolases"/>
    <property type="match status" value="1"/>
</dbReference>
<evidence type="ECO:0000256" key="1">
    <source>
        <dbReference type="ARBA" id="ARBA00022741"/>
    </source>
</evidence>
<dbReference type="NCBIfam" id="TIGR03775">
    <property type="entry name" value="RPE3"/>
    <property type="match status" value="1"/>
</dbReference>
<dbReference type="HOGENOM" id="CLU_008681_0_1_5"/>
<accession>A0A0B7IXE1</accession>
<gene>
    <name evidence="3" type="primary">dnaI</name>
    <name evidence="3" type="ORF">RMONA_00315</name>
</gene>
<evidence type="ECO:0000313" key="3">
    <source>
        <dbReference type="EMBL" id="CEO16491.1"/>
    </source>
</evidence>
<dbReference type="InterPro" id="IPR022437">
    <property type="entry name" value="RPE3"/>
</dbReference>
<dbReference type="GO" id="GO:0005524">
    <property type="term" value="F:ATP binding"/>
    <property type="evidence" value="ECO:0007669"/>
    <property type="project" value="UniProtKB-KW"/>
</dbReference>
<dbReference type="GO" id="GO:0005737">
    <property type="term" value="C:cytoplasm"/>
    <property type="evidence" value="ECO:0007669"/>
    <property type="project" value="TreeGrafter"/>
</dbReference>
<evidence type="ECO:0000313" key="4">
    <source>
        <dbReference type="Proteomes" id="UP000018149"/>
    </source>
</evidence>
<proteinExistence type="predicted"/>
<dbReference type="EMBL" id="LN794217">
    <property type="protein sequence ID" value="CEO16491.1"/>
    <property type="molecule type" value="Genomic_DNA"/>
</dbReference>
<dbReference type="PANTHER" id="PTHR12169">
    <property type="entry name" value="ATPASE N2B"/>
    <property type="match status" value="1"/>
</dbReference>
<dbReference type="RefSeq" id="WP_023507114.1">
    <property type="nucleotide sequence ID" value="NZ_LN794217.1"/>
</dbReference>
<dbReference type="NCBIfam" id="NF040713">
    <property type="entry name" value="ZapE"/>
    <property type="match status" value="1"/>
</dbReference>
<organism evidence="3 4">
    <name type="scientific">Rickettsia monacensis</name>
    <dbReference type="NCBI Taxonomy" id="109232"/>
    <lineage>
        <taxon>Bacteria</taxon>
        <taxon>Pseudomonadati</taxon>
        <taxon>Pseudomonadota</taxon>
        <taxon>Alphaproteobacteria</taxon>
        <taxon>Rickettsiales</taxon>
        <taxon>Rickettsiaceae</taxon>
        <taxon>Rickettsieae</taxon>
        <taxon>Rickettsia</taxon>
        <taxon>spotted fever group</taxon>
    </lineage>
</organism>
<name>A0A0B7IXE1_9RICK</name>
<dbReference type="PANTHER" id="PTHR12169:SF6">
    <property type="entry name" value="AFG1-LIKE ATPASE"/>
    <property type="match status" value="1"/>
</dbReference>
<dbReference type="STRING" id="109232.RMONA_00315"/>
<dbReference type="GO" id="GO:0016887">
    <property type="term" value="F:ATP hydrolysis activity"/>
    <property type="evidence" value="ECO:0007669"/>
    <property type="project" value="InterPro"/>
</dbReference>
<evidence type="ECO:0000256" key="2">
    <source>
        <dbReference type="ARBA" id="ARBA00022840"/>
    </source>
</evidence>
<dbReference type="InterPro" id="IPR027417">
    <property type="entry name" value="P-loop_NTPase"/>
</dbReference>
<dbReference type="Pfam" id="PF03969">
    <property type="entry name" value="AFG1_ATPase"/>
    <property type="match status" value="1"/>
</dbReference>
<reference evidence="3 4" key="1">
    <citation type="submission" date="2015-01" db="EMBL/GenBank/DDBJ databases">
        <title>Draft genome sequence of Rickettsia monacensis strain IrR/Munich.</title>
        <authorList>
            <person name="Felsheim R.F."/>
            <person name="Johnson S.L."/>
            <person name="Kurtti T.J."/>
            <person name="Munderloh U.G."/>
        </authorList>
    </citation>
    <scope>NUCLEOTIDE SEQUENCE [LARGE SCALE GENOMIC DNA]</scope>
    <source>
        <strain evidence="3 4">IrR/Munich</strain>
    </source>
</reference>
<keyword evidence="4" id="KW-1185">Reference proteome</keyword>
<dbReference type="Gene3D" id="3.40.50.300">
    <property type="entry name" value="P-loop containing nucleotide triphosphate hydrolases"/>
    <property type="match status" value="1"/>
</dbReference>